<dbReference type="EC" id="2.7.7.65" evidence="1"/>
<keyword evidence="4" id="KW-1133">Transmembrane helix</keyword>
<dbReference type="Pfam" id="PF00990">
    <property type="entry name" value="GGDEF"/>
    <property type="match status" value="1"/>
</dbReference>
<dbReference type="PROSITE" id="PS50887">
    <property type="entry name" value="GGDEF"/>
    <property type="match status" value="1"/>
</dbReference>
<evidence type="ECO:0000313" key="7">
    <source>
        <dbReference type="Proteomes" id="UP000016487"/>
    </source>
</evidence>
<reference evidence="6" key="1">
    <citation type="journal article" date="2012" name="J. Bacteriol.">
        <title>Genome sequences of type strains of seven species of the marine bacterium Pseudoalteromonas.</title>
        <authorList>
            <person name="Xie B.B."/>
            <person name="Shu Y.L."/>
            <person name="Qin Q.L."/>
            <person name="Rong J.C."/>
            <person name="Zhang X.Y."/>
            <person name="Chen X.L."/>
            <person name="Shi M."/>
            <person name="He H.L."/>
            <person name="Zhou B.C."/>
            <person name="Zhang Y.Z."/>
        </authorList>
    </citation>
    <scope>NUCLEOTIDE SEQUENCE</scope>
    <source>
        <strain evidence="6">DSM 8771</strain>
    </source>
</reference>
<evidence type="ECO:0000256" key="2">
    <source>
        <dbReference type="ARBA" id="ARBA00034247"/>
    </source>
</evidence>
<proteinExistence type="predicted"/>
<name>A0AAD4ALE6_9GAMM</name>
<dbReference type="InterPro" id="IPR029787">
    <property type="entry name" value="Nucleotide_cyclase"/>
</dbReference>
<dbReference type="InterPro" id="IPR043128">
    <property type="entry name" value="Rev_trsase/Diguanyl_cyclase"/>
</dbReference>
<dbReference type="PROSITE" id="PS50005">
    <property type="entry name" value="TPR"/>
    <property type="match status" value="1"/>
</dbReference>
<comment type="caution">
    <text evidence="6">The sequence shown here is derived from an EMBL/GenBank/DDBJ whole genome shotgun (WGS) entry which is preliminary data.</text>
</comment>
<dbReference type="InterPro" id="IPR011990">
    <property type="entry name" value="TPR-like_helical_dom_sf"/>
</dbReference>
<evidence type="ECO:0000256" key="3">
    <source>
        <dbReference type="PROSITE-ProRule" id="PRU00339"/>
    </source>
</evidence>
<dbReference type="InterPro" id="IPR019734">
    <property type="entry name" value="TPR_rpt"/>
</dbReference>
<evidence type="ECO:0000313" key="6">
    <source>
        <dbReference type="EMBL" id="KAF7774396.1"/>
    </source>
</evidence>
<feature type="domain" description="GGDEF" evidence="5">
    <location>
        <begin position="519"/>
        <end position="654"/>
    </location>
</feature>
<dbReference type="SMART" id="SM00267">
    <property type="entry name" value="GGDEF"/>
    <property type="match status" value="1"/>
</dbReference>
<reference evidence="6" key="2">
    <citation type="submission" date="2015-03" db="EMBL/GenBank/DDBJ databases">
        <title>Genome sequence of Pseudoalteromonas citrea.</title>
        <authorList>
            <person name="Xie B.-B."/>
            <person name="Rong J.-C."/>
            <person name="Qin Q.-L."/>
            <person name="Zhang Y.-Z."/>
        </authorList>
    </citation>
    <scope>NUCLEOTIDE SEQUENCE</scope>
    <source>
        <strain evidence="6">DSM 8771</strain>
    </source>
</reference>
<dbReference type="SMART" id="SM00028">
    <property type="entry name" value="TPR"/>
    <property type="match status" value="4"/>
</dbReference>
<dbReference type="EMBL" id="AHBZ03000014">
    <property type="protein sequence ID" value="KAF7774396.1"/>
    <property type="molecule type" value="Genomic_DNA"/>
</dbReference>
<dbReference type="PANTHER" id="PTHR45138:SF9">
    <property type="entry name" value="DIGUANYLATE CYCLASE DGCM-RELATED"/>
    <property type="match status" value="1"/>
</dbReference>
<dbReference type="InterPro" id="IPR050469">
    <property type="entry name" value="Diguanylate_Cyclase"/>
</dbReference>
<dbReference type="CDD" id="cd01949">
    <property type="entry name" value="GGDEF"/>
    <property type="match status" value="1"/>
</dbReference>
<dbReference type="SUPFAM" id="SSF48452">
    <property type="entry name" value="TPR-like"/>
    <property type="match status" value="2"/>
</dbReference>
<feature type="repeat" description="TPR" evidence="3">
    <location>
        <begin position="223"/>
        <end position="256"/>
    </location>
</feature>
<gene>
    <name evidence="6" type="ORF">PCIT_a0832</name>
</gene>
<evidence type="ECO:0000256" key="4">
    <source>
        <dbReference type="SAM" id="Phobius"/>
    </source>
</evidence>
<dbReference type="NCBIfam" id="TIGR00254">
    <property type="entry name" value="GGDEF"/>
    <property type="match status" value="1"/>
</dbReference>
<keyword evidence="4" id="KW-0472">Membrane</keyword>
<evidence type="ECO:0000259" key="5">
    <source>
        <dbReference type="PROSITE" id="PS50887"/>
    </source>
</evidence>
<evidence type="ECO:0000256" key="1">
    <source>
        <dbReference type="ARBA" id="ARBA00012528"/>
    </source>
</evidence>
<dbReference type="PANTHER" id="PTHR45138">
    <property type="entry name" value="REGULATORY COMPONENTS OF SENSORY TRANSDUCTION SYSTEM"/>
    <property type="match status" value="1"/>
</dbReference>
<dbReference type="GO" id="GO:0052621">
    <property type="term" value="F:diguanylate cyclase activity"/>
    <property type="evidence" value="ECO:0007669"/>
    <property type="project" value="UniProtKB-EC"/>
</dbReference>
<feature type="transmembrane region" description="Helical" evidence="4">
    <location>
        <begin position="463"/>
        <end position="480"/>
    </location>
</feature>
<dbReference type="AlphaFoldDB" id="A0AAD4ALE6"/>
<keyword evidence="4" id="KW-0812">Transmembrane</keyword>
<organism evidence="6 7">
    <name type="scientific">Pseudoalteromonas citrea</name>
    <dbReference type="NCBI Taxonomy" id="43655"/>
    <lineage>
        <taxon>Bacteria</taxon>
        <taxon>Pseudomonadati</taxon>
        <taxon>Pseudomonadota</taxon>
        <taxon>Gammaproteobacteria</taxon>
        <taxon>Alteromonadales</taxon>
        <taxon>Pseudoalteromonadaceae</taxon>
        <taxon>Pseudoalteromonas</taxon>
    </lineage>
</organism>
<dbReference type="SUPFAM" id="SSF55073">
    <property type="entry name" value="Nucleotide cyclase"/>
    <property type="match status" value="1"/>
</dbReference>
<protein>
    <recommendedName>
        <fullName evidence="1">diguanylate cyclase</fullName>
        <ecNumber evidence="1">2.7.7.65</ecNumber>
    </recommendedName>
</protein>
<accession>A0AAD4ALE6</accession>
<dbReference type="Proteomes" id="UP000016487">
    <property type="component" value="Unassembled WGS sequence"/>
</dbReference>
<dbReference type="Gene3D" id="1.25.40.10">
    <property type="entry name" value="Tetratricopeptide repeat domain"/>
    <property type="match status" value="2"/>
</dbReference>
<dbReference type="Gene3D" id="3.30.70.270">
    <property type="match status" value="1"/>
</dbReference>
<sequence length="663" mass="75423">MAQGSAQALNQYVSGFMKLLYSLSLLLLAIVPHRGQTAVPQWFIDYEITHLESPQATLNTLLQAHKTMPAGVERIYLSTIANKLAQKLKRPLTIEVDTTHPLARIEQQILNAEKLARQGNHQQSRTSLINIQTQVNESQYPELSLLLLRKIIWLNIKQGNYQSLESLTTQMNTLSTQVTDPILDSKVQLNLSALVASHYGHYDQALFLYQKILDTQPTQSSQAATFNNIGLTLMEMSQYNESINYFTNALKIRVEQEDKYRIALTSLNLGIAHRKNQALSLAKPYLLNAQQLFSSLNDDYGTGNSSIQLAKLYLANDQPTQSLALLSQTIQTLNLEQYTELYFDTKITLAKSHLQLHQYDWALDAALSSLELIEQSNDTVHQLGALMVIINIHEALAQFEQAYTFQKRYLSLSQQHTQAQNQNALLTIQRELKLTEHELNTTRLEQSNLKQQHKIQELQYNQYRLWLTIIFVIFVTLLIWRSRNKQRYLAEHDTLTGTLNRAAMYKRLSKYTTSSKADYTHIIALFDLDHFKKINDTFGHPAGDQTLIHCCNSIAKAIKSPHFIARIGGEEFVLFVPNIHQKQAYEIIETARLSLVDAPVKLTDGKQIAVSASFAYYTCHHNEHHDFATVYKQLDDGLYQAKKQGRNCTISISASSHHAKGSP</sequence>
<dbReference type="InterPro" id="IPR000160">
    <property type="entry name" value="GGDEF_dom"/>
</dbReference>
<keyword evidence="3" id="KW-0802">TPR repeat</keyword>
<comment type="catalytic activity">
    <reaction evidence="2">
        <text>2 GTP = 3',3'-c-di-GMP + 2 diphosphate</text>
        <dbReference type="Rhea" id="RHEA:24898"/>
        <dbReference type="ChEBI" id="CHEBI:33019"/>
        <dbReference type="ChEBI" id="CHEBI:37565"/>
        <dbReference type="ChEBI" id="CHEBI:58805"/>
        <dbReference type="EC" id="2.7.7.65"/>
    </reaction>
</comment>